<protein>
    <submittedName>
        <fullName evidence="13">Tumor necrosis factor receptor 2</fullName>
    </submittedName>
</protein>
<feature type="disulfide bond" evidence="8">
    <location>
        <begin position="72"/>
        <end position="87"/>
    </location>
</feature>
<evidence type="ECO:0000256" key="5">
    <source>
        <dbReference type="ARBA" id="ARBA00022737"/>
    </source>
</evidence>
<evidence type="ECO:0000256" key="7">
    <source>
        <dbReference type="ARBA" id="ARBA00023180"/>
    </source>
</evidence>
<dbReference type="SUPFAM" id="SSF57586">
    <property type="entry name" value="TNF receptor-like"/>
    <property type="match status" value="2"/>
</dbReference>
<dbReference type="InterPro" id="IPR001368">
    <property type="entry name" value="TNFR/NGFR_Cys_rich_reg"/>
</dbReference>
<feature type="region of interest" description="Disordered" evidence="9">
    <location>
        <begin position="199"/>
        <end position="273"/>
    </location>
</feature>
<feature type="signal peptide" evidence="11">
    <location>
        <begin position="1"/>
        <end position="20"/>
    </location>
</feature>
<comment type="subcellular location">
    <subcellularLocation>
        <location evidence="1">Secreted</location>
    </subcellularLocation>
</comment>
<evidence type="ECO:0000313" key="13">
    <source>
        <dbReference type="EMBL" id="ACR08665.1"/>
    </source>
</evidence>
<keyword evidence="5" id="KW-0677">Repeat</keyword>
<keyword evidence="2" id="KW-0964">Secreted</keyword>
<dbReference type="AlphaFoldDB" id="C5IFI7"/>
<dbReference type="GO" id="GO:0006915">
    <property type="term" value="P:apoptotic process"/>
    <property type="evidence" value="ECO:0007669"/>
    <property type="project" value="UniProtKB-KW"/>
</dbReference>
<evidence type="ECO:0000256" key="3">
    <source>
        <dbReference type="ARBA" id="ARBA00022703"/>
    </source>
</evidence>
<keyword evidence="10" id="KW-0472">Membrane</keyword>
<feature type="compositionally biased region" description="Polar residues" evidence="9">
    <location>
        <begin position="349"/>
        <end position="365"/>
    </location>
</feature>
<evidence type="ECO:0000256" key="6">
    <source>
        <dbReference type="ARBA" id="ARBA00023157"/>
    </source>
</evidence>
<feature type="domain" description="TNFR-Cys" evidence="12">
    <location>
        <begin position="71"/>
        <end position="113"/>
    </location>
</feature>
<evidence type="ECO:0000256" key="4">
    <source>
        <dbReference type="ARBA" id="ARBA00022729"/>
    </source>
</evidence>
<feature type="repeat" description="TNFR-Cys" evidence="8">
    <location>
        <begin position="114"/>
        <end position="163"/>
    </location>
</feature>
<keyword evidence="10" id="KW-0812">Transmembrane</keyword>
<evidence type="ECO:0000256" key="10">
    <source>
        <dbReference type="SAM" id="Phobius"/>
    </source>
</evidence>
<proteinExistence type="evidence at transcript level"/>
<feature type="disulfide bond" evidence="8">
    <location>
        <begin position="51"/>
        <end position="69"/>
    </location>
</feature>
<dbReference type="PANTHER" id="PTHR23097:SF90">
    <property type="entry name" value="TUMOR NECROSIS FACTOR RECEPTOR SUPERFAMILY MEMBER 11B"/>
    <property type="match status" value="1"/>
</dbReference>
<feature type="disulfide bond" evidence="8">
    <location>
        <begin position="48"/>
        <end position="61"/>
    </location>
</feature>
<evidence type="ECO:0000256" key="9">
    <source>
        <dbReference type="SAM" id="MobiDB-lite"/>
    </source>
</evidence>
<dbReference type="EMBL" id="FJ905477">
    <property type="protein sequence ID" value="ACR08665.1"/>
    <property type="molecule type" value="mRNA"/>
</dbReference>
<dbReference type="Gene3D" id="2.10.50.10">
    <property type="entry name" value="Tumor Necrosis Factor Receptor, subunit A, domain 2"/>
    <property type="match status" value="2"/>
</dbReference>
<feature type="region of interest" description="Disordered" evidence="9">
    <location>
        <begin position="347"/>
        <end position="386"/>
    </location>
</feature>
<keyword evidence="3" id="KW-0053">Apoptosis</keyword>
<accession>C5IFI7</accession>
<keyword evidence="4 11" id="KW-0732">Signal</keyword>
<dbReference type="SMART" id="SM00208">
    <property type="entry name" value="TNFR"/>
    <property type="match status" value="4"/>
</dbReference>
<evidence type="ECO:0000256" key="2">
    <source>
        <dbReference type="ARBA" id="ARBA00022525"/>
    </source>
</evidence>
<feature type="disulfide bond" evidence="8">
    <location>
        <begin position="145"/>
        <end position="163"/>
    </location>
</feature>
<feature type="disulfide bond" evidence="8">
    <location>
        <begin position="32"/>
        <end position="47"/>
    </location>
</feature>
<feature type="repeat" description="TNFR-Cys" evidence="8">
    <location>
        <begin position="31"/>
        <end position="69"/>
    </location>
</feature>
<name>C5IFI7_CARAU</name>
<evidence type="ECO:0000256" key="8">
    <source>
        <dbReference type="PROSITE-ProRule" id="PRU00206"/>
    </source>
</evidence>
<feature type="repeat" description="TNFR-Cys" evidence="8">
    <location>
        <begin position="71"/>
        <end position="113"/>
    </location>
</feature>
<keyword evidence="6 8" id="KW-1015">Disulfide bond</keyword>
<dbReference type="PROSITE" id="PS50050">
    <property type="entry name" value="TNFR_NGFR_2"/>
    <property type="match status" value="3"/>
</dbReference>
<dbReference type="Pfam" id="PF00020">
    <property type="entry name" value="TNFR_c6"/>
    <property type="match status" value="3"/>
</dbReference>
<feature type="compositionally biased region" description="Low complexity" evidence="9">
    <location>
        <begin position="249"/>
        <end position="259"/>
    </location>
</feature>
<evidence type="ECO:0000259" key="12">
    <source>
        <dbReference type="PROSITE" id="PS50050"/>
    </source>
</evidence>
<dbReference type="GO" id="GO:0005576">
    <property type="term" value="C:extracellular region"/>
    <property type="evidence" value="ECO:0007669"/>
    <property type="project" value="UniProtKB-SubCell"/>
</dbReference>
<feature type="domain" description="TNFR-Cys" evidence="12">
    <location>
        <begin position="31"/>
        <end position="69"/>
    </location>
</feature>
<evidence type="ECO:0000256" key="11">
    <source>
        <dbReference type="SAM" id="SignalP"/>
    </source>
</evidence>
<keyword evidence="13" id="KW-0675">Receptor</keyword>
<feature type="transmembrane region" description="Helical" evidence="10">
    <location>
        <begin position="280"/>
        <end position="305"/>
    </location>
</feature>
<feature type="chain" id="PRO_5002951820" evidence="11">
    <location>
        <begin position="21"/>
        <end position="456"/>
    </location>
</feature>
<dbReference type="PROSITE" id="PS00652">
    <property type="entry name" value="TNFR_NGFR_1"/>
    <property type="match status" value="2"/>
</dbReference>
<reference evidence="13" key="1">
    <citation type="journal article" date="2009" name="Mol. Immunol.">
        <title>Molecular characterization of tumor necrosis factor receptors 1 and 2 of the goldfish (Carassius aurutus L.).</title>
        <authorList>
            <person name="Grayfer L."/>
            <person name="Belosevic M."/>
        </authorList>
    </citation>
    <scope>NUCLEOTIDE SEQUENCE</scope>
</reference>
<sequence>MLIFISRLLFMAAMWHVANGKTPLPYESAGICNNASSEYYVKQQKLCCSRCKPGTHLVTKCTSNPDTICEPCQDGNYAETINHFPNCFSCRKCKDGKGLIYGRICSADTNAVCICKPGMFASLECTCSKLNYEEECEECKKYRPCKPGEYVADQGSPRSDVKCASCPPGKFSNHSNAEQCEPHTECGGRSVLRLGNSTTDTMCEMTSPPPTTTTTTTTTAPLRSSSKHPQPKQPRELLNQTKEPQHMDTTFTTSLSPPSSVAPSTLTIPNEIRPPDSKEMIYYIVIVACVLVLLTLLAVMVIIACKLRKRNGLQRYHITDANKLEQDASASSTPDCQHLLPIDRCQKEPSMTSSDSQSQPDSGHSSADWLERTSQESIPEQPSVSSPMVNLSITATLTCQLNPTTACCSIPLNTSARTPHVEAPVPLSQEEVCISCQQEDGKEALQSVQESGSCVF</sequence>
<dbReference type="PANTHER" id="PTHR23097">
    <property type="entry name" value="TUMOR NECROSIS FACTOR RECEPTOR SUPERFAMILY MEMBER"/>
    <property type="match status" value="1"/>
</dbReference>
<keyword evidence="7" id="KW-0325">Glycoprotein</keyword>
<feature type="compositionally biased region" description="Polar residues" evidence="9">
    <location>
        <begin position="375"/>
        <end position="386"/>
    </location>
</feature>
<dbReference type="InterPro" id="IPR052459">
    <property type="entry name" value="TNFRSF_decoy_receptor"/>
</dbReference>
<comment type="caution">
    <text evidence="8">Lacks conserved residue(s) required for the propagation of feature annotation.</text>
</comment>
<organism evidence="13">
    <name type="scientific">Carassius auratus</name>
    <name type="common">Goldfish</name>
    <dbReference type="NCBI Taxonomy" id="7957"/>
    <lineage>
        <taxon>Eukaryota</taxon>
        <taxon>Metazoa</taxon>
        <taxon>Chordata</taxon>
        <taxon>Craniata</taxon>
        <taxon>Vertebrata</taxon>
        <taxon>Euteleostomi</taxon>
        <taxon>Actinopterygii</taxon>
        <taxon>Neopterygii</taxon>
        <taxon>Teleostei</taxon>
        <taxon>Ostariophysi</taxon>
        <taxon>Cypriniformes</taxon>
        <taxon>Cyprinidae</taxon>
        <taxon>Cyprininae</taxon>
        <taxon>Carassius</taxon>
    </lineage>
</organism>
<keyword evidence="10" id="KW-1133">Transmembrane helix</keyword>
<feature type="domain" description="TNFR-Cys" evidence="12">
    <location>
        <begin position="114"/>
        <end position="163"/>
    </location>
</feature>
<evidence type="ECO:0000256" key="1">
    <source>
        <dbReference type="ARBA" id="ARBA00004613"/>
    </source>
</evidence>